<keyword evidence="3 7" id="KW-1134">Transmembrane beta strand</keyword>
<comment type="caution">
    <text evidence="10">The sequence shown here is derived from an EMBL/GenBank/DDBJ whole genome shotgun (WGS) entry which is preliminary data.</text>
</comment>
<feature type="domain" description="Secretin/TonB short N-terminal" evidence="9">
    <location>
        <begin position="71"/>
        <end position="120"/>
    </location>
</feature>
<keyword evidence="2 7" id="KW-0813">Transport</keyword>
<dbReference type="Pfam" id="PF07660">
    <property type="entry name" value="STN"/>
    <property type="match status" value="1"/>
</dbReference>
<evidence type="ECO:0000256" key="4">
    <source>
        <dbReference type="ARBA" id="ARBA00022692"/>
    </source>
</evidence>
<dbReference type="STRING" id="1121130.GCA_000519105_03110"/>
<comment type="subcellular location">
    <subcellularLocation>
        <location evidence="1 7">Cell outer membrane</location>
        <topology evidence="1 7">Multi-pass membrane protein</topology>
    </subcellularLocation>
</comment>
<reference evidence="10 11" key="1">
    <citation type="submission" date="2018-08" db="EMBL/GenBank/DDBJ databases">
        <title>A genome reference for cultivated species of the human gut microbiota.</title>
        <authorList>
            <person name="Zou Y."/>
            <person name="Xue W."/>
            <person name="Luo G."/>
        </authorList>
    </citation>
    <scope>NUCLEOTIDE SEQUENCE [LARGE SCALE GENOMIC DNA]</scope>
    <source>
        <strain evidence="10 11">AF14-49</strain>
    </source>
</reference>
<name>A0A412X151_9BACT</name>
<dbReference type="AlphaFoldDB" id="A0A412X151"/>
<dbReference type="Gene3D" id="2.40.170.20">
    <property type="entry name" value="TonB-dependent receptor, beta-barrel domain"/>
    <property type="match status" value="1"/>
</dbReference>
<evidence type="ECO:0000259" key="9">
    <source>
        <dbReference type="SMART" id="SM00965"/>
    </source>
</evidence>
<dbReference type="InterPro" id="IPR008969">
    <property type="entry name" value="CarboxyPept-like_regulatory"/>
</dbReference>
<dbReference type="Pfam" id="PF13715">
    <property type="entry name" value="CarbopepD_reg_2"/>
    <property type="match status" value="1"/>
</dbReference>
<dbReference type="SUPFAM" id="SSF56935">
    <property type="entry name" value="Porins"/>
    <property type="match status" value="1"/>
</dbReference>
<evidence type="ECO:0000256" key="7">
    <source>
        <dbReference type="PROSITE-ProRule" id="PRU01360"/>
    </source>
</evidence>
<protein>
    <submittedName>
        <fullName evidence="10">SusC/RagA family TonB-linked outer membrane protein</fullName>
    </submittedName>
</protein>
<evidence type="ECO:0000313" key="10">
    <source>
        <dbReference type="EMBL" id="RGV34058.1"/>
    </source>
</evidence>
<dbReference type="InterPro" id="IPR036942">
    <property type="entry name" value="Beta-barrel_TonB_sf"/>
</dbReference>
<dbReference type="Gene3D" id="2.170.130.10">
    <property type="entry name" value="TonB-dependent receptor, plug domain"/>
    <property type="match status" value="1"/>
</dbReference>
<evidence type="ECO:0000256" key="5">
    <source>
        <dbReference type="ARBA" id="ARBA00023136"/>
    </source>
</evidence>
<dbReference type="InterPro" id="IPR011662">
    <property type="entry name" value="Secretin/TonB_short_N"/>
</dbReference>
<dbReference type="Pfam" id="PF07715">
    <property type="entry name" value="Plug"/>
    <property type="match status" value="1"/>
</dbReference>
<comment type="similarity">
    <text evidence="7">Belongs to the TonB-dependent receptor family.</text>
</comment>
<accession>A0A412X151</accession>
<evidence type="ECO:0000256" key="6">
    <source>
        <dbReference type="ARBA" id="ARBA00023237"/>
    </source>
</evidence>
<dbReference type="PROSITE" id="PS52016">
    <property type="entry name" value="TONB_DEPENDENT_REC_3"/>
    <property type="match status" value="1"/>
</dbReference>
<dbReference type="InterPro" id="IPR012910">
    <property type="entry name" value="Plug_dom"/>
</dbReference>
<gene>
    <name evidence="10" type="ORF">DWW18_08985</name>
</gene>
<dbReference type="Gene3D" id="3.55.50.30">
    <property type="match status" value="1"/>
</dbReference>
<dbReference type="NCBIfam" id="TIGR04056">
    <property type="entry name" value="OMP_RagA_SusC"/>
    <property type="match status" value="1"/>
</dbReference>
<organism evidence="10 11">
    <name type="scientific">Butyricimonas virosa</name>
    <dbReference type="NCBI Taxonomy" id="544645"/>
    <lineage>
        <taxon>Bacteria</taxon>
        <taxon>Pseudomonadati</taxon>
        <taxon>Bacteroidota</taxon>
        <taxon>Bacteroidia</taxon>
        <taxon>Bacteroidales</taxon>
        <taxon>Odoribacteraceae</taxon>
        <taxon>Butyricimonas</taxon>
    </lineage>
</organism>
<dbReference type="InterPro" id="IPR023997">
    <property type="entry name" value="TonB-dep_OMP_SusC/RagA_CS"/>
</dbReference>
<evidence type="ECO:0000256" key="3">
    <source>
        <dbReference type="ARBA" id="ARBA00022452"/>
    </source>
</evidence>
<feature type="transmembrane region" description="Helical" evidence="8">
    <location>
        <begin position="20"/>
        <end position="41"/>
    </location>
</feature>
<dbReference type="InterPro" id="IPR023996">
    <property type="entry name" value="TonB-dep_OMP_SusC/RagA"/>
</dbReference>
<dbReference type="Proteomes" id="UP000283589">
    <property type="component" value="Unassembled WGS sequence"/>
</dbReference>
<evidence type="ECO:0000256" key="1">
    <source>
        <dbReference type="ARBA" id="ARBA00004571"/>
    </source>
</evidence>
<dbReference type="SUPFAM" id="SSF49464">
    <property type="entry name" value="Carboxypeptidase regulatory domain-like"/>
    <property type="match status" value="1"/>
</dbReference>
<keyword evidence="6 7" id="KW-0998">Cell outer membrane</keyword>
<dbReference type="SMART" id="SM00965">
    <property type="entry name" value="STN"/>
    <property type="match status" value="1"/>
</dbReference>
<sequence length="1216" mass="138192">MKTFEFRPHVHGRPKSKIILIMKICTFILLVFNLGLSASGYSQQKKVTLDFKNATSKEFFAEIQKQTGYCFIFNTNQGEQIGEITISVRNKSVQEVMEEILRPTGFSYTFQNDIIVITPKMAEPEKNILTGLVFDENKQPLPGVTVLVKGSSNGVTTNTKGEFSIKLQEKDTLIFSFIGMESVTLPYIGQKTVTITLKSSKKELEEVVVTGYQVIEKRKLTSAVVSVKGSDVLDPINTSIDQMLQGKIPGLQAINQSGTPGVAPKIRIRGSSSISGSREPVWVVDGVILSDPIPLTPEEINSMDNVNLIGNAISFLNPEDIDRIDILKDASATALYGVRAANGVIVITTKRGQSGPPRVNFSTNLSVVTRPNYSIMKQMNSKDRIEVSEEMQEKALHFNKYDPSEIGYEGALRDLWERRITYQEFNQQVKKLKEMNTDWYDLLFHTSFTQSYNLSVSGGSDRVNYYISAGYNDQKGVAKPEKYTRYNALAKVDVNLYPNLKIGADVSSARVKSKRTHSSVDLYQYAYETSRAIPAYNEDGSDYFYTTKEGLKNTAKDYYSPDIKFNIFHELDHSGYESTTSNTSMNFHLDWKLFSMFNWHTQFNLTTTHTNEQEWVDEQSTFAQSKRLLAYGVKEPDAKLASNYYTDTELPMGGILNEKDYRGQSYQLTSSLSYFQTFQKHEINAIAGIEINSRKMDGKTETNYGYLRERGHKFAKIVLENYSKYRNTVAENYPAITDTKDNKVSFYGAFTYTFDNRYSFNFNIRADGSNQFGKDISTRFLPIWSISGRWNAHEELFLQNVKWLEVLAVRGSFGIQGNVNEEQVPDMILTMGGMDNISEEYSSTLYKVPNDHLKWEKTQSYNLGINLVVLRGLLDVTLEGYKKTGKNMIVTKEITSTNGASRVAINRGSLRNKGWELSVGLKPLNRKDYGISLSFNTSKVYNKVTNADKEQNTSYTNYVNGSVITNGKPVNTFYSYQFDKLDANGYPTFKNYNEQYLEDGDGHKKGDFIISSYEEAYARAFVAMGSREPDLSGGLSADFQYKRFSLSSTFAFNLGHKVRLNNLYVTNQTLPYPQQNMSTEYVNRWRKPGDENRTNIPRLSDDALRIGEWNDAYSKVYPQDLKYPIAASLWEMYNYSDLRTVSSSFLRCTNLSLNYRFPEEWCKRLFLNSLNLGFSVSNLFVIKDKALKGRDPEQISLGARSIPPQQTYSMRLSLNF</sequence>
<keyword evidence="4 7" id="KW-0812">Transmembrane</keyword>
<dbReference type="EMBL" id="QRZA01000009">
    <property type="protein sequence ID" value="RGV34058.1"/>
    <property type="molecule type" value="Genomic_DNA"/>
</dbReference>
<keyword evidence="5 7" id="KW-0472">Membrane</keyword>
<proteinExistence type="inferred from homology"/>
<dbReference type="NCBIfam" id="TIGR04057">
    <property type="entry name" value="SusC_RagA_signa"/>
    <property type="match status" value="1"/>
</dbReference>
<evidence type="ECO:0000313" key="11">
    <source>
        <dbReference type="Proteomes" id="UP000283589"/>
    </source>
</evidence>
<dbReference type="InterPro" id="IPR039426">
    <property type="entry name" value="TonB-dep_rcpt-like"/>
</dbReference>
<evidence type="ECO:0000256" key="2">
    <source>
        <dbReference type="ARBA" id="ARBA00022448"/>
    </source>
</evidence>
<dbReference type="Gene3D" id="2.60.40.1120">
    <property type="entry name" value="Carboxypeptidase-like, regulatory domain"/>
    <property type="match status" value="1"/>
</dbReference>
<dbReference type="GO" id="GO:0009279">
    <property type="term" value="C:cell outer membrane"/>
    <property type="evidence" value="ECO:0007669"/>
    <property type="project" value="UniProtKB-SubCell"/>
</dbReference>
<evidence type="ECO:0000256" key="8">
    <source>
        <dbReference type="SAM" id="Phobius"/>
    </source>
</evidence>
<keyword evidence="8" id="KW-1133">Transmembrane helix</keyword>
<dbReference type="InterPro" id="IPR037066">
    <property type="entry name" value="Plug_dom_sf"/>
</dbReference>